<dbReference type="Proteomes" id="UP000440694">
    <property type="component" value="Unassembled WGS sequence"/>
</dbReference>
<evidence type="ECO:0000259" key="12">
    <source>
        <dbReference type="Pfam" id="PF26002"/>
    </source>
</evidence>
<dbReference type="AlphaFoldDB" id="A0A6I3KQ38"/>
<evidence type="ECO:0000256" key="8">
    <source>
        <dbReference type="ARBA" id="ARBA00023136"/>
    </source>
</evidence>
<proteinExistence type="inferred from homology"/>
<dbReference type="Gene3D" id="2.40.50.100">
    <property type="match status" value="1"/>
</dbReference>
<keyword evidence="10" id="KW-0175">Coiled coil</keyword>
<feature type="domain" description="AprE-like beta-barrel" evidence="12">
    <location>
        <begin position="330"/>
        <end position="418"/>
    </location>
</feature>
<keyword evidence="7 9" id="KW-1133">Transmembrane helix</keyword>
<evidence type="ECO:0000259" key="11">
    <source>
        <dbReference type="Pfam" id="PF25994"/>
    </source>
</evidence>
<dbReference type="Pfam" id="PF25994">
    <property type="entry name" value="HH_AprE"/>
    <property type="match status" value="1"/>
</dbReference>
<dbReference type="PANTHER" id="PTHR30386:SF17">
    <property type="entry name" value="ALKALINE PROTEASE SECRETION PROTEIN APRE"/>
    <property type="match status" value="1"/>
</dbReference>
<protein>
    <recommendedName>
        <fullName evidence="9">Membrane fusion protein (MFP) family protein</fullName>
    </recommendedName>
</protein>
<keyword evidence="6 9" id="KW-0812">Transmembrane</keyword>
<evidence type="ECO:0000256" key="7">
    <source>
        <dbReference type="ARBA" id="ARBA00022989"/>
    </source>
</evidence>
<dbReference type="Pfam" id="PF26002">
    <property type="entry name" value="Beta-barrel_AprE"/>
    <property type="match status" value="1"/>
</dbReference>
<dbReference type="EMBL" id="WMBQ01000002">
    <property type="protein sequence ID" value="MTD96060.1"/>
    <property type="molecule type" value="Genomic_DNA"/>
</dbReference>
<feature type="coiled-coil region" evidence="10">
    <location>
        <begin position="268"/>
        <end position="295"/>
    </location>
</feature>
<dbReference type="InterPro" id="IPR010129">
    <property type="entry name" value="T1SS_HlyD"/>
</dbReference>
<keyword evidence="3 9" id="KW-0813">Transport</keyword>
<evidence type="ECO:0000313" key="14">
    <source>
        <dbReference type="Proteomes" id="UP000440694"/>
    </source>
</evidence>
<evidence type="ECO:0000256" key="4">
    <source>
        <dbReference type="ARBA" id="ARBA00022475"/>
    </source>
</evidence>
<evidence type="ECO:0000256" key="2">
    <source>
        <dbReference type="ARBA" id="ARBA00009477"/>
    </source>
</evidence>
<gene>
    <name evidence="13" type="ORF">GIW81_17105</name>
</gene>
<dbReference type="InterPro" id="IPR058781">
    <property type="entry name" value="HH_AprE-like"/>
</dbReference>
<evidence type="ECO:0000256" key="10">
    <source>
        <dbReference type="SAM" id="Coils"/>
    </source>
</evidence>
<comment type="caution">
    <text evidence="13">The sequence shown here is derived from an EMBL/GenBank/DDBJ whole genome shotgun (WGS) entry which is preliminary data.</text>
</comment>
<dbReference type="GO" id="GO:0015031">
    <property type="term" value="P:protein transport"/>
    <property type="evidence" value="ECO:0007669"/>
    <property type="project" value="InterPro"/>
</dbReference>
<evidence type="ECO:0000313" key="13">
    <source>
        <dbReference type="EMBL" id="MTD96060.1"/>
    </source>
</evidence>
<evidence type="ECO:0000256" key="3">
    <source>
        <dbReference type="ARBA" id="ARBA00022448"/>
    </source>
</evidence>
<dbReference type="NCBIfam" id="TIGR01843">
    <property type="entry name" value="type_I_hlyD"/>
    <property type="match status" value="1"/>
</dbReference>
<dbReference type="Gene3D" id="2.40.30.170">
    <property type="match status" value="1"/>
</dbReference>
<keyword evidence="8 9" id="KW-0472">Membrane</keyword>
<evidence type="ECO:0000256" key="6">
    <source>
        <dbReference type="ARBA" id="ARBA00022692"/>
    </source>
</evidence>
<dbReference type="GO" id="GO:0005886">
    <property type="term" value="C:plasma membrane"/>
    <property type="evidence" value="ECO:0007669"/>
    <property type="project" value="UniProtKB-SubCell"/>
</dbReference>
<comment type="subcellular location">
    <subcellularLocation>
        <location evidence="1 9">Cell inner membrane</location>
        <topology evidence="1 9">Single-pass membrane protein</topology>
    </subcellularLocation>
</comment>
<keyword evidence="4 9" id="KW-1003">Cell membrane</keyword>
<accession>A0A6I3KQ38</accession>
<dbReference type="InterPro" id="IPR058982">
    <property type="entry name" value="Beta-barrel_AprE"/>
</dbReference>
<name>A0A6I3KQ38_9HYPH</name>
<sequence length="442" mass="48664">MASDRVPKESLQRRDLGSVWRYLLAGFVIIVGLVGGVGVWASQTEISGAVIAQGTVVVESSIKKVQHPSGGVVGEIHVKNGDFVQAGDLLLRLDETVTRASLQMVTKQLDELAVREARLVAERDDAKAVTVPPAVSDRQSETAIDEILGGERSLFESRRNSRQGQKSQLRERIAQLDQEFAGISGQLDAKAREIQLIGKQLRDLETLEEKKLVTAATMVALRRESARLEGEYAQLKAAAAQTRGRVSEIELQILRIDQDMRTEVVKELRECQSKIAEFTERRVAAEDQLKRVDLRAPQSGTVHQLAVHTVGGVINGGEAVMFIVPDSDKLVVEAKIAPHDIDQVLGGRQVMLRFAAFNQRTTPELVGEIISISADLAQDPRTGENYFTGRISVSDEEMTKLDGGKLVPGMPAEVHIKTHDRTALSYLVKPFQDQVARAFRER</sequence>
<dbReference type="InterPro" id="IPR050739">
    <property type="entry name" value="MFP"/>
</dbReference>
<keyword evidence="5 9" id="KW-0997">Cell inner membrane</keyword>
<evidence type="ECO:0000256" key="5">
    <source>
        <dbReference type="ARBA" id="ARBA00022519"/>
    </source>
</evidence>
<evidence type="ECO:0000256" key="9">
    <source>
        <dbReference type="RuleBase" id="RU365093"/>
    </source>
</evidence>
<evidence type="ECO:0000256" key="1">
    <source>
        <dbReference type="ARBA" id="ARBA00004377"/>
    </source>
</evidence>
<dbReference type="PANTHER" id="PTHR30386">
    <property type="entry name" value="MEMBRANE FUSION SUBUNIT OF EMRAB-TOLC MULTIDRUG EFFLUX PUMP"/>
    <property type="match status" value="1"/>
</dbReference>
<comment type="similarity">
    <text evidence="2 9">Belongs to the membrane fusion protein (MFP) (TC 8.A.1) family.</text>
</comment>
<feature type="domain" description="AprE-like long alpha-helical hairpin" evidence="11">
    <location>
        <begin position="99"/>
        <end position="288"/>
    </location>
</feature>
<organism evidence="13 14">
    <name type="scientific">Hyphomicrobium album</name>
    <dbReference type="NCBI Taxonomy" id="2665159"/>
    <lineage>
        <taxon>Bacteria</taxon>
        <taxon>Pseudomonadati</taxon>
        <taxon>Pseudomonadota</taxon>
        <taxon>Alphaproteobacteria</taxon>
        <taxon>Hyphomicrobiales</taxon>
        <taxon>Hyphomicrobiaceae</taxon>
        <taxon>Hyphomicrobium</taxon>
    </lineage>
</organism>
<reference evidence="13 14" key="1">
    <citation type="submission" date="2019-11" db="EMBL/GenBank/DDBJ databases">
        <title>Identification of a novel strain.</title>
        <authorList>
            <person name="Xu Q."/>
            <person name="Wang G."/>
        </authorList>
    </citation>
    <scope>NUCLEOTIDE SEQUENCE [LARGE SCALE GENOMIC DNA]</scope>
    <source>
        <strain evidence="14">xq</strain>
    </source>
</reference>
<dbReference type="PRINTS" id="PR01490">
    <property type="entry name" value="RTXTOXIND"/>
</dbReference>
<keyword evidence="14" id="KW-1185">Reference proteome</keyword>
<dbReference type="RefSeq" id="WP_154740530.1">
    <property type="nucleotide sequence ID" value="NZ_WMBQ01000002.1"/>
</dbReference>
<feature type="transmembrane region" description="Helical" evidence="9">
    <location>
        <begin position="20"/>
        <end position="41"/>
    </location>
</feature>